<evidence type="ECO:0000313" key="2">
    <source>
        <dbReference type="EMBL" id="KAJ8340485.1"/>
    </source>
</evidence>
<protein>
    <submittedName>
        <fullName evidence="2">Uncharacterized protein</fullName>
    </submittedName>
</protein>
<reference evidence="2" key="1">
    <citation type="journal article" date="2023" name="Science">
        <title>Genome structures resolve the early diversification of teleost fishes.</title>
        <authorList>
            <person name="Parey E."/>
            <person name="Louis A."/>
            <person name="Montfort J."/>
            <person name="Bouchez O."/>
            <person name="Roques C."/>
            <person name="Iampietro C."/>
            <person name="Lluch J."/>
            <person name="Castinel A."/>
            <person name="Donnadieu C."/>
            <person name="Desvignes T."/>
            <person name="Floi Bucao C."/>
            <person name="Jouanno E."/>
            <person name="Wen M."/>
            <person name="Mejri S."/>
            <person name="Dirks R."/>
            <person name="Jansen H."/>
            <person name="Henkel C."/>
            <person name="Chen W.J."/>
            <person name="Zahm M."/>
            <person name="Cabau C."/>
            <person name="Klopp C."/>
            <person name="Thompson A.W."/>
            <person name="Robinson-Rechavi M."/>
            <person name="Braasch I."/>
            <person name="Lecointre G."/>
            <person name="Bobe J."/>
            <person name="Postlethwait J.H."/>
            <person name="Berthelot C."/>
            <person name="Roest Crollius H."/>
            <person name="Guiguen Y."/>
        </authorList>
    </citation>
    <scope>NUCLEOTIDE SEQUENCE</scope>
    <source>
        <strain evidence="2">WJC10195</strain>
    </source>
</reference>
<dbReference type="EMBL" id="JAINUF010000016">
    <property type="protein sequence ID" value="KAJ8340485.1"/>
    <property type="molecule type" value="Genomic_DNA"/>
</dbReference>
<name>A0A9Q1IH91_SYNKA</name>
<dbReference type="Proteomes" id="UP001152622">
    <property type="component" value="Chromosome 16"/>
</dbReference>
<keyword evidence="3" id="KW-1185">Reference proteome</keyword>
<organism evidence="2 3">
    <name type="scientific">Synaphobranchus kaupii</name>
    <name type="common">Kaup's arrowtooth eel</name>
    <dbReference type="NCBI Taxonomy" id="118154"/>
    <lineage>
        <taxon>Eukaryota</taxon>
        <taxon>Metazoa</taxon>
        <taxon>Chordata</taxon>
        <taxon>Craniata</taxon>
        <taxon>Vertebrata</taxon>
        <taxon>Euteleostomi</taxon>
        <taxon>Actinopterygii</taxon>
        <taxon>Neopterygii</taxon>
        <taxon>Teleostei</taxon>
        <taxon>Anguilliformes</taxon>
        <taxon>Synaphobranchidae</taxon>
        <taxon>Synaphobranchus</taxon>
    </lineage>
</organism>
<gene>
    <name evidence="2" type="ORF">SKAU_G00351180</name>
</gene>
<proteinExistence type="predicted"/>
<comment type="caution">
    <text evidence="2">The sequence shown here is derived from an EMBL/GenBank/DDBJ whole genome shotgun (WGS) entry which is preliminary data.</text>
</comment>
<feature type="region of interest" description="Disordered" evidence="1">
    <location>
        <begin position="57"/>
        <end position="76"/>
    </location>
</feature>
<dbReference type="AlphaFoldDB" id="A0A9Q1IH91"/>
<evidence type="ECO:0000256" key="1">
    <source>
        <dbReference type="SAM" id="MobiDB-lite"/>
    </source>
</evidence>
<sequence>MSPCPMSPWGKARPPHARVLAFLNTAGDPGLGALLCDGKRSSLREWASVSAICGPCGGEEEHKPTDETPSLNQQEKRISPAALRSALSLGDVTVVTLRWMIYRFASD</sequence>
<accession>A0A9Q1IH91</accession>
<evidence type="ECO:0000313" key="3">
    <source>
        <dbReference type="Proteomes" id="UP001152622"/>
    </source>
</evidence>